<keyword evidence="2" id="KW-0472">Membrane</keyword>
<evidence type="ECO:0000256" key="2">
    <source>
        <dbReference type="SAM" id="Phobius"/>
    </source>
</evidence>
<feature type="compositionally biased region" description="Polar residues" evidence="1">
    <location>
        <begin position="116"/>
        <end position="136"/>
    </location>
</feature>
<dbReference type="Proteomes" id="UP000327157">
    <property type="component" value="Chromosome 3"/>
</dbReference>
<organism evidence="4 5">
    <name type="scientific">Pyrus ussuriensis x Pyrus communis</name>
    <dbReference type="NCBI Taxonomy" id="2448454"/>
    <lineage>
        <taxon>Eukaryota</taxon>
        <taxon>Viridiplantae</taxon>
        <taxon>Streptophyta</taxon>
        <taxon>Embryophyta</taxon>
        <taxon>Tracheophyta</taxon>
        <taxon>Spermatophyta</taxon>
        <taxon>Magnoliopsida</taxon>
        <taxon>eudicotyledons</taxon>
        <taxon>Gunneridae</taxon>
        <taxon>Pentapetalae</taxon>
        <taxon>rosids</taxon>
        <taxon>fabids</taxon>
        <taxon>Rosales</taxon>
        <taxon>Rosaceae</taxon>
        <taxon>Amygdaloideae</taxon>
        <taxon>Maleae</taxon>
        <taxon>Pyrus</taxon>
    </lineage>
</organism>
<keyword evidence="2" id="KW-1133">Transmembrane helix</keyword>
<dbReference type="EMBL" id="SMOL01000402">
    <property type="protein sequence ID" value="KAB2615334.1"/>
    <property type="molecule type" value="Genomic_DNA"/>
</dbReference>
<keyword evidence="5" id="KW-1185">Reference proteome</keyword>
<dbReference type="Gene3D" id="1.10.8.10">
    <property type="entry name" value="DNA helicase RuvA subunit, C-terminal domain"/>
    <property type="match status" value="1"/>
</dbReference>
<dbReference type="PANTHER" id="PTHR12702">
    <property type="entry name" value="SEC15"/>
    <property type="match status" value="1"/>
</dbReference>
<reference evidence="4 5" key="1">
    <citation type="submission" date="2019-09" db="EMBL/GenBank/DDBJ databases">
        <authorList>
            <person name="Ou C."/>
        </authorList>
    </citation>
    <scope>NUCLEOTIDE SEQUENCE [LARGE SCALE GENOMIC DNA]</scope>
    <source>
        <strain evidence="4">S2</strain>
        <tissue evidence="4">Leaf</tissue>
    </source>
</reference>
<feature type="compositionally biased region" description="Basic residues" evidence="1">
    <location>
        <begin position="30"/>
        <end position="39"/>
    </location>
</feature>
<feature type="transmembrane region" description="Helical" evidence="2">
    <location>
        <begin position="149"/>
        <end position="171"/>
    </location>
</feature>
<dbReference type="Pfam" id="PF20651">
    <property type="entry name" value="EXOC6_Sec15_N"/>
    <property type="match status" value="1"/>
</dbReference>
<dbReference type="InterPro" id="IPR007225">
    <property type="entry name" value="EXOC6/Sec15"/>
</dbReference>
<feature type="region of interest" description="Disordered" evidence="1">
    <location>
        <begin position="1"/>
        <end position="47"/>
    </location>
</feature>
<sequence length="313" mass="34683">MDNAKPIDDSIGQGSKDDDDDDFFNPPPTSKKRKLKKQVAKNEAKAKKAKVAKQLVLEHAVPEENQNEEKDDDERIVFDVPKKVITSLEDYNLCVEILNVHAWDLELAISSFTTTSNHTASPEDSSTVGTSTISNTGDRDGLRSIPQPLNITLLISVITSSLSLIFGMVGLKLWATGGVLSYLLRMIGVGAGRDCVASALLVLVSVVGNETTQFVARFEQDFGTRKSVRSTTKTPKFPPSLLNSVLNNKKTLNVCNAFTSEKPETLLRHLHHFARSKESEIEEVCNVHYQDFILAVDELRSFLSESVFVCWWA</sequence>
<accession>A0A5N5GX18</accession>
<dbReference type="GO" id="GO:0090522">
    <property type="term" value="P:vesicle tethering involved in exocytosis"/>
    <property type="evidence" value="ECO:0007669"/>
    <property type="project" value="InterPro"/>
</dbReference>
<reference evidence="4 5" key="3">
    <citation type="submission" date="2019-11" db="EMBL/GenBank/DDBJ databases">
        <title>A de novo genome assembly of a pear dwarfing rootstock.</title>
        <authorList>
            <person name="Wang F."/>
            <person name="Wang J."/>
            <person name="Li S."/>
            <person name="Zhang Y."/>
            <person name="Fang M."/>
            <person name="Ma L."/>
            <person name="Zhao Y."/>
            <person name="Jiang S."/>
        </authorList>
    </citation>
    <scope>NUCLEOTIDE SEQUENCE [LARGE SCALE GENOMIC DNA]</scope>
    <source>
        <strain evidence="4">S2</strain>
        <tissue evidence="4">Leaf</tissue>
    </source>
</reference>
<comment type="caution">
    <text evidence="4">The sequence shown here is derived from an EMBL/GenBank/DDBJ whole genome shotgun (WGS) entry which is preliminary data.</text>
</comment>
<protein>
    <submittedName>
        <fullName evidence="4">FAS-associated factor 2-like</fullName>
    </submittedName>
</protein>
<evidence type="ECO:0000313" key="4">
    <source>
        <dbReference type="EMBL" id="KAB2615334.1"/>
    </source>
</evidence>
<dbReference type="AlphaFoldDB" id="A0A5N5GX18"/>
<keyword evidence="2" id="KW-0812">Transmembrane</keyword>
<proteinExistence type="predicted"/>
<evidence type="ECO:0000259" key="3">
    <source>
        <dbReference type="Pfam" id="PF20651"/>
    </source>
</evidence>
<evidence type="ECO:0000313" key="5">
    <source>
        <dbReference type="Proteomes" id="UP000327157"/>
    </source>
</evidence>
<feature type="domain" description="Exocyst complex component EXOC6/Sec15 N-terminal" evidence="3">
    <location>
        <begin position="269"/>
        <end position="305"/>
    </location>
</feature>
<dbReference type="GO" id="GO:0006893">
    <property type="term" value="P:Golgi to plasma membrane transport"/>
    <property type="evidence" value="ECO:0007669"/>
    <property type="project" value="TreeGrafter"/>
</dbReference>
<evidence type="ECO:0000256" key="1">
    <source>
        <dbReference type="SAM" id="MobiDB-lite"/>
    </source>
</evidence>
<dbReference type="GO" id="GO:0006886">
    <property type="term" value="P:intracellular protein transport"/>
    <property type="evidence" value="ECO:0007669"/>
    <property type="project" value="InterPro"/>
</dbReference>
<dbReference type="OrthoDB" id="1721721at2759"/>
<dbReference type="GO" id="GO:0000145">
    <property type="term" value="C:exocyst"/>
    <property type="evidence" value="ECO:0007669"/>
    <property type="project" value="TreeGrafter"/>
</dbReference>
<name>A0A5N5GX18_9ROSA</name>
<feature type="transmembrane region" description="Helical" evidence="2">
    <location>
        <begin position="183"/>
        <end position="207"/>
    </location>
</feature>
<dbReference type="InterPro" id="IPR048359">
    <property type="entry name" value="EXOC6_Sec15_N"/>
</dbReference>
<dbReference type="GO" id="GO:0016020">
    <property type="term" value="C:membrane"/>
    <property type="evidence" value="ECO:0007669"/>
    <property type="project" value="TreeGrafter"/>
</dbReference>
<dbReference type="PANTHER" id="PTHR12702:SF1">
    <property type="entry name" value="EXOCYST COMPLEX COMPONENT SEC15B"/>
    <property type="match status" value="1"/>
</dbReference>
<feature type="region of interest" description="Disordered" evidence="1">
    <location>
        <begin position="116"/>
        <end position="139"/>
    </location>
</feature>
<gene>
    <name evidence="4" type="ORF">D8674_021922</name>
</gene>
<reference evidence="5" key="2">
    <citation type="submission" date="2019-10" db="EMBL/GenBank/DDBJ databases">
        <title>A de novo genome assembly of a pear dwarfing rootstock.</title>
        <authorList>
            <person name="Wang F."/>
            <person name="Wang J."/>
            <person name="Li S."/>
            <person name="Zhang Y."/>
            <person name="Fang M."/>
            <person name="Ma L."/>
            <person name="Zhao Y."/>
            <person name="Jiang S."/>
        </authorList>
    </citation>
    <scope>NUCLEOTIDE SEQUENCE [LARGE SCALE GENOMIC DNA]</scope>
</reference>